<keyword evidence="1" id="KW-0812">Transmembrane</keyword>
<protein>
    <recommendedName>
        <fullName evidence="4">Secreted peptide</fullName>
    </recommendedName>
</protein>
<dbReference type="AlphaFoldDB" id="A0A2M3ZLG2"/>
<sequence>MLLLLPSLSLSFSPFACIPHVLGFDCVIWLELIKHGKPVNPVCANKHVMDVFVCVCVCVCVCVSPCLVSLV</sequence>
<proteinExistence type="predicted"/>
<keyword evidence="2" id="KW-0732">Signal</keyword>
<evidence type="ECO:0000256" key="1">
    <source>
        <dbReference type="SAM" id="Phobius"/>
    </source>
</evidence>
<accession>A0A2M3ZLG2</accession>
<keyword evidence="1" id="KW-1133">Transmembrane helix</keyword>
<feature type="chain" id="PRO_5014714294" description="Secreted peptide" evidence="2">
    <location>
        <begin position="24"/>
        <end position="71"/>
    </location>
</feature>
<evidence type="ECO:0000313" key="3">
    <source>
        <dbReference type="EMBL" id="MBW29384.1"/>
    </source>
</evidence>
<name>A0A2M3ZLG2_9DIPT</name>
<feature type="signal peptide" evidence="2">
    <location>
        <begin position="1"/>
        <end position="23"/>
    </location>
</feature>
<evidence type="ECO:0008006" key="4">
    <source>
        <dbReference type="Google" id="ProtNLM"/>
    </source>
</evidence>
<dbReference type="EMBL" id="GGFM01008633">
    <property type="protein sequence ID" value="MBW29384.1"/>
    <property type="molecule type" value="Transcribed_RNA"/>
</dbReference>
<reference evidence="3" key="1">
    <citation type="submission" date="2018-01" db="EMBL/GenBank/DDBJ databases">
        <title>An insight into the sialome of Amazonian anophelines.</title>
        <authorList>
            <person name="Ribeiro J.M."/>
            <person name="Scarpassa V."/>
            <person name="Calvo E."/>
        </authorList>
    </citation>
    <scope>NUCLEOTIDE SEQUENCE</scope>
    <source>
        <tissue evidence="3">Salivary glands</tissue>
    </source>
</reference>
<feature type="transmembrane region" description="Helical" evidence="1">
    <location>
        <begin position="47"/>
        <end position="70"/>
    </location>
</feature>
<keyword evidence="1" id="KW-0472">Membrane</keyword>
<evidence type="ECO:0000256" key="2">
    <source>
        <dbReference type="SAM" id="SignalP"/>
    </source>
</evidence>
<organism evidence="3">
    <name type="scientific">Anopheles braziliensis</name>
    <dbReference type="NCBI Taxonomy" id="58242"/>
    <lineage>
        <taxon>Eukaryota</taxon>
        <taxon>Metazoa</taxon>
        <taxon>Ecdysozoa</taxon>
        <taxon>Arthropoda</taxon>
        <taxon>Hexapoda</taxon>
        <taxon>Insecta</taxon>
        <taxon>Pterygota</taxon>
        <taxon>Neoptera</taxon>
        <taxon>Endopterygota</taxon>
        <taxon>Diptera</taxon>
        <taxon>Nematocera</taxon>
        <taxon>Culicoidea</taxon>
        <taxon>Culicidae</taxon>
        <taxon>Anophelinae</taxon>
        <taxon>Anopheles</taxon>
    </lineage>
</organism>